<dbReference type="InterPro" id="IPR006501">
    <property type="entry name" value="Pectinesterase_inhib_dom"/>
</dbReference>
<evidence type="ECO:0000256" key="2">
    <source>
        <dbReference type="ARBA" id="ARBA00023157"/>
    </source>
</evidence>
<protein>
    <recommendedName>
        <fullName evidence="4">Pectinesterase inhibitor domain-containing protein</fullName>
    </recommendedName>
</protein>
<gene>
    <name evidence="5" type="ORF">EJD97_009967</name>
</gene>
<reference evidence="5" key="1">
    <citation type="submission" date="2019-05" db="EMBL/GenBank/DDBJ databases">
        <title>The de novo reference genome and transcriptome assemblies of the wild tomato species Solanum chilense.</title>
        <authorList>
            <person name="Stam R."/>
            <person name="Nosenko T."/>
            <person name="Hoerger A.C."/>
            <person name="Stephan W."/>
            <person name="Seidel M.A."/>
            <person name="Kuhn J.M.M."/>
            <person name="Haberer G."/>
            <person name="Tellier A."/>
        </authorList>
    </citation>
    <scope>NUCLEOTIDE SEQUENCE</scope>
    <source>
        <tissue evidence="5">Mature leaves</tissue>
    </source>
</reference>
<organism evidence="5">
    <name type="scientific">Solanum chilense</name>
    <name type="common">Tomato</name>
    <name type="synonym">Lycopersicon chilense</name>
    <dbReference type="NCBI Taxonomy" id="4083"/>
    <lineage>
        <taxon>Eukaryota</taxon>
        <taxon>Viridiplantae</taxon>
        <taxon>Streptophyta</taxon>
        <taxon>Embryophyta</taxon>
        <taxon>Tracheophyta</taxon>
        <taxon>Spermatophyta</taxon>
        <taxon>Magnoliopsida</taxon>
        <taxon>eudicotyledons</taxon>
        <taxon>Gunneridae</taxon>
        <taxon>Pentapetalae</taxon>
        <taxon>asterids</taxon>
        <taxon>lamiids</taxon>
        <taxon>Solanales</taxon>
        <taxon>Solanaceae</taxon>
        <taxon>Solanoideae</taxon>
        <taxon>Solaneae</taxon>
        <taxon>Solanum</taxon>
        <taxon>Solanum subgen. Lycopersicon</taxon>
    </lineage>
</organism>
<dbReference type="NCBIfam" id="TIGR01614">
    <property type="entry name" value="PME_inhib"/>
    <property type="match status" value="1"/>
</dbReference>
<evidence type="ECO:0000256" key="3">
    <source>
        <dbReference type="ARBA" id="ARBA00038471"/>
    </source>
</evidence>
<dbReference type="AlphaFoldDB" id="A0A6N2BRI1"/>
<dbReference type="Pfam" id="PF04043">
    <property type="entry name" value="PMEI"/>
    <property type="match status" value="1"/>
</dbReference>
<evidence type="ECO:0000259" key="4">
    <source>
        <dbReference type="SMART" id="SM00856"/>
    </source>
</evidence>
<dbReference type="GO" id="GO:0004857">
    <property type="term" value="F:enzyme inhibitor activity"/>
    <property type="evidence" value="ECO:0007669"/>
    <property type="project" value="InterPro"/>
</dbReference>
<dbReference type="SMART" id="SM00856">
    <property type="entry name" value="PMEI"/>
    <property type="match status" value="1"/>
</dbReference>
<keyword evidence="2" id="KW-1015">Disulfide bond</keyword>
<keyword evidence="1" id="KW-0732">Signal</keyword>
<dbReference type="PANTHER" id="PTHR36710">
    <property type="entry name" value="PECTINESTERASE INHIBITOR-LIKE"/>
    <property type="match status" value="1"/>
</dbReference>
<comment type="caution">
    <text evidence="5">The sequence shown here is derived from an EMBL/GenBank/DDBJ whole genome shotgun (WGS) entry which is preliminary data.</text>
</comment>
<dbReference type="InterPro" id="IPR052421">
    <property type="entry name" value="PCW_Enzyme_Inhibitor"/>
</dbReference>
<dbReference type="EMBL" id="RXGB01002568">
    <property type="protein sequence ID" value="TMW94643.1"/>
    <property type="molecule type" value="Genomic_DNA"/>
</dbReference>
<sequence length="174" mass="19587">MKFIKIIVVIIFTCLCFVTHISYGDLIDDLCQKTNDNNLCVKSLRADPKSASADKKGLARIMILLAQAKASNILSQIEVLQKQTKEPVLKQCLDICWENYDMAVFHYSNSLVYLDSNNFFEAIGSAGDTLSDADTCDETFIEPPVRKSPLKQKTTDFTHFSSLTLSFLNQFKTL</sequence>
<dbReference type="PANTHER" id="PTHR36710:SF18">
    <property type="entry name" value="PECTINESTERASE INHIBITOR 5-RELATED"/>
    <property type="match status" value="1"/>
</dbReference>
<name>A0A6N2BRI1_SOLCI</name>
<evidence type="ECO:0000313" key="5">
    <source>
        <dbReference type="EMBL" id="TMW94643.1"/>
    </source>
</evidence>
<proteinExistence type="inferred from homology"/>
<dbReference type="InterPro" id="IPR035513">
    <property type="entry name" value="Invertase/methylesterase_inhib"/>
</dbReference>
<evidence type="ECO:0000256" key="1">
    <source>
        <dbReference type="ARBA" id="ARBA00022729"/>
    </source>
</evidence>
<feature type="domain" description="Pectinesterase inhibitor" evidence="4">
    <location>
        <begin position="22"/>
        <end position="167"/>
    </location>
</feature>
<accession>A0A6N2BRI1</accession>
<dbReference type="Gene3D" id="1.20.140.40">
    <property type="entry name" value="Invertase/pectin methylesterase inhibitor family protein"/>
    <property type="match status" value="1"/>
</dbReference>
<dbReference type="SUPFAM" id="SSF101148">
    <property type="entry name" value="Plant invertase/pectin methylesterase inhibitor"/>
    <property type="match status" value="1"/>
</dbReference>
<comment type="similarity">
    <text evidence="3">Belongs to the PMEI family.</text>
</comment>